<dbReference type="PROSITE" id="PS50072">
    <property type="entry name" value="CSA_PPIASE_2"/>
    <property type="match status" value="1"/>
</dbReference>
<feature type="signal peptide" evidence="4">
    <location>
        <begin position="1"/>
        <end position="20"/>
    </location>
</feature>
<dbReference type="EMBL" id="LIBE01000007">
    <property type="protein sequence ID" value="KRO85727.1"/>
    <property type="molecule type" value="Genomic_DNA"/>
</dbReference>
<feature type="chain" id="PRO_5006519491" description="Peptidyl-prolyl cis-trans isomerase" evidence="4">
    <location>
        <begin position="21"/>
        <end position="188"/>
    </location>
</feature>
<protein>
    <recommendedName>
        <fullName evidence="4">Peptidyl-prolyl cis-trans isomerase</fullName>
        <shortName evidence="4">PPIase</shortName>
        <ecNumber evidence="4">5.2.1.8</ecNumber>
    </recommendedName>
</protein>
<dbReference type="InterPro" id="IPR029000">
    <property type="entry name" value="Cyclophilin-like_dom_sf"/>
</dbReference>
<dbReference type="AlphaFoldDB" id="A0A0R2TEN8"/>
<dbReference type="SUPFAM" id="SSF50891">
    <property type="entry name" value="Cyclophilin-like"/>
    <property type="match status" value="1"/>
</dbReference>
<evidence type="ECO:0000313" key="6">
    <source>
        <dbReference type="EMBL" id="KRO85727.1"/>
    </source>
</evidence>
<comment type="caution">
    <text evidence="6">The sequence shown here is derived from an EMBL/GenBank/DDBJ whole genome shotgun (WGS) entry which is preliminary data.</text>
</comment>
<evidence type="ECO:0000313" key="7">
    <source>
        <dbReference type="Proteomes" id="UP000051547"/>
    </source>
</evidence>
<dbReference type="GO" id="GO:0003755">
    <property type="term" value="F:peptidyl-prolyl cis-trans isomerase activity"/>
    <property type="evidence" value="ECO:0007669"/>
    <property type="project" value="UniProtKB-UniRule"/>
</dbReference>
<comment type="catalytic activity">
    <reaction evidence="4">
        <text>[protein]-peptidylproline (omega=180) = [protein]-peptidylproline (omega=0)</text>
        <dbReference type="Rhea" id="RHEA:16237"/>
        <dbReference type="Rhea" id="RHEA-COMP:10747"/>
        <dbReference type="Rhea" id="RHEA-COMP:10748"/>
        <dbReference type="ChEBI" id="CHEBI:83833"/>
        <dbReference type="ChEBI" id="CHEBI:83834"/>
        <dbReference type="EC" id="5.2.1.8"/>
    </reaction>
</comment>
<keyword evidence="2 4" id="KW-0697">Rotamase</keyword>
<evidence type="ECO:0000259" key="5">
    <source>
        <dbReference type="PROSITE" id="PS50072"/>
    </source>
</evidence>
<dbReference type="GO" id="GO:0006457">
    <property type="term" value="P:protein folding"/>
    <property type="evidence" value="ECO:0007669"/>
    <property type="project" value="InterPro"/>
</dbReference>
<dbReference type="PROSITE" id="PS00170">
    <property type="entry name" value="CSA_PPIASE_1"/>
    <property type="match status" value="1"/>
</dbReference>
<dbReference type="PANTHER" id="PTHR43246">
    <property type="entry name" value="PEPTIDYL-PROLYL CIS-TRANS ISOMERASE CYP38, CHLOROPLASTIC"/>
    <property type="match status" value="1"/>
</dbReference>
<accession>A0A0R2TEN8</accession>
<dbReference type="InterPro" id="IPR002130">
    <property type="entry name" value="Cyclophilin-type_PPIase_dom"/>
</dbReference>
<dbReference type="PRINTS" id="PR00153">
    <property type="entry name" value="CSAPPISMRASE"/>
</dbReference>
<feature type="domain" description="PPIase cyclophilin-type" evidence="5">
    <location>
        <begin position="25"/>
        <end position="186"/>
    </location>
</feature>
<dbReference type="Pfam" id="PF00160">
    <property type="entry name" value="Pro_isomerase"/>
    <property type="match status" value="1"/>
</dbReference>
<comment type="function">
    <text evidence="4">PPIases accelerate the folding of proteins. It catalyzes the cis-trans isomerization of proline imidic peptide bonds in oligopeptides.</text>
</comment>
<organism evidence="6 7">
    <name type="scientific">OM182 bacterium BACL3 MAG-120920-bin41</name>
    <dbReference type="NCBI Taxonomy" id="1655580"/>
    <lineage>
        <taxon>Bacteria</taxon>
        <taxon>Pseudomonadati</taxon>
        <taxon>Pseudomonadota</taxon>
        <taxon>Gammaproteobacteria</taxon>
        <taxon>OMG group</taxon>
        <taxon>OM182 clade</taxon>
    </lineage>
</organism>
<sequence>MVAALSLFIVTLFASAIASAQDNPVVVMETNKGTIKIEVWQDKAPLSAANFLRYVDENYYDGLIFHRVIPGFMAQGGGFDEDMVQKSTFETIKNEASAAAPNNRGTLAMARTNVIDSATSQFFINLVDNDFLNHTDETPRGFGYAVFAEVIEGMDVVDAMATVKTANKRGHQNVPVDPIIMTRVTRQD</sequence>
<evidence type="ECO:0000256" key="3">
    <source>
        <dbReference type="ARBA" id="ARBA00023235"/>
    </source>
</evidence>
<evidence type="ECO:0000256" key="2">
    <source>
        <dbReference type="ARBA" id="ARBA00023110"/>
    </source>
</evidence>
<keyword evidence="3 4" id="KW-0413">Isomerase</keyword>
<dbReference type="Gene3D" id="2.40.100.10">
    <property type="entry name" value="Cyclophilin-like"/>
    <property type="match status" value="1"/>
</dbReference>
<keyword evidence="4" id="KW-0732">Signal</keyword>
<dbReference type="EC" id="5.2.1.8" evidence="4"/>
<dbReference type="InterPro" id="IPR020892">
    <property type="entry name" value="Cyclophilin-type_PPIase_CS"/>
</dbReference>
<comment type="similarity">
    <text evidence="1 4">Belongs to the cyclophilin-type PPIase family.</text>
</comment>
<dbReference type="Proteomes" id="UP000051547">
    <property type="component" value="Unassembled WGS sequence"/>
</dbReference>
<gene>
    <name evidence="6" type="ORF">ABR72_10680</name>
</gene>
<reference evidence="6 7" key="1">
    <citation type="submission" date="2015-10" db="EMBL/GenBank/DDBJ databases">
        <title>Metagenome-Assembled Genomes uncover a global brackish microbiome.</title>
        <authorList>
            <person name="Hugerth L.W."/>
            <person name="Larsson J."/>
            <person name="Alneberg J."/>
            <person name="Lindh M.V."/>
            <person name="Legrand C."/>
            <person name="Pinhassi J."/>
            <person name="Andersson A.F."/>
        </authorList>
    </citation>
    <scope>NUCLEOTIDE SEQUENCE [LARGE SCALE GENOMIC DNA]</scope>
    <source>
        <strain evidence="6">BACL4 MAG-120920-bin41</strain>
    </source>
</reference>
<evidence type="ECO:0000256" key="1">
    <source>
        <dbReference type="ARBA" id="ARBA00007365"/>
    </source>
</evidence>
<evidence type="ECO:0000256" key="4">
    <source>
        <dbReference type="RuleBase" id="RU363019"/>
    </source>
</evidence>
<dbReference type="InterPro" id="IPR044665">
    <property type="entry name" value="E_coli_cyclophilin_A-like"/>
</dbReference>
<proteinExistence type="inferred from homology"/>
<name>A0A0R2TEN8_9GAMM</name>